<evidence type="ECO:0000313" key="4">
    <source>
        <dbReference type="Proteomes" id="UP001521785"/>
    </source>
</evidence>
<dbReference type="InterPro" id="IPR036812">
    <property type="entry name" value="NAD(P)_OxRdtase_dom_sf"/>
</dbReference>
<accession>A0ABR3S1E2</accession>
<keyword evidence="4" id="KW-1185">Reference proteome</keyword>
<dbReference type="PANTHER" id="PTHR43625:SF78">
    <property type="entry name" value="PYRIDOXAL REDUCTASE-RELATED"/>
    <property type="match status" value="1"/>
</dbReference>
<dbReference type="InterPro" id="IPR023210">
    <property type="entry name" value="NADP_OxRdtase_dom"/>
</dbReference>
<dbReference type="Proteomes" id="UP001521785">
    <property type="component" value="Unassembled WGS sequence"/>
</dbReference>
<proteinExistence type="predicted"/>
<name>A0ABR3S1E2_9PLEO</name>
<gene>
    <name evidence="3" type="ORF">SLS60_002170</name>
</gene>
<evidence type="ECO:0000259" key="2">
    <source>
        <dbReference type="Pfam" id="PF00248"/>
    </source>
</evidence>
<feature type="domain" description="NADP-dependent oxidoreductase" evidence="2">
    <location>
        <begin position="10"/>
        <end position="297"/>
    </location>
</feature>
<dbReference type="Pfam" id="PF00248">
    <property type="entry name" value="Aldo_ket_red"/>
    <property type="match status" value="1"/>
</dbReference>
<organism evidence="3 4">
    <name type="scientific">Paraconiothyrium brasiliense</name>
    <dbReference type="NCBI Taxonomy" id="300254"/>
    <lineage>
        <taxon>Eukaryota</taxon>
        <taxon>Fungi</taxon>
        <taxon>Dikarya</taxon>
        <taxon>Ascomycota</taxon>
        <taxon>Pezizomycotina</taxon>
        <taxon>Dothideomycetes</taxon>
        <taxon>Pleosporomycetidae</taxon>
        <taxon>Pleosporales</taxon>
        <taxon>Massarineae</taxon>
        <taxon>Didymosphaeriaceae</taxon>
        <taxon>Paraconiothyrium</taxon>
    </lineage>
</organism>
<keyword evidence="1" id="KW-0560">Oxidoreductase</keyword>
<dbReference type="Gene3D" id="3.20.20.100">
    <property type="entry name" value="NADP-dependent oxidoreductase domain"/>
    <property type="match status" value="1"/>
</dbReference>
<evidence type="ECO:0000256" key="1">
    <source>
        <dbReference type="ARBA" id="ARBA00023002"/>
    </source>
</evidence>
<dbReference type="EMBL" id="JAKJXO020000002">
    <property type="protein sequence ID" value="KAL1610501.1"/>
    <property type="molecule type" value="Genomic_DNA"/>
</dbReference>
<protein>
    <recommendedName>
        <fullName evidence="2">NADP-dependent oxidoreductase domain-containing protein</fullName>
    </recommendedName>
</protein>
<dbReference type="SUPFAM" id="SSF51430">
    <property type="entry name" value="NAD(P)-linked oxidoreductase"/>
    <property type="match status" value="1"/>
</dbReference>
<comment type="caution">
    <text evidence="3">The sequence shown here is derived from an EMBL/GenBank/DDBJ whole genome shotgun (WGS) entry which is preliminary data.</text>
</comment>
<dbReference type="CDD" id="cd19077">
    <property type="entry name" value="AKR_AKR8A1-2"/>
    <property type="match status" value="1"/>
</dbReference>
<reference evidence="3 4" key="1">
    <citation type="submission" date="2024-02" db="EMBL/GenBank/DDBJ databases">
        <title>De novo assembly and annotation of 12 fungi associated with fruit tree decline syndrome in Ontario, Canada.</title>
        <authorList>
            <person name="Sulman M."/>
            <person name="Ellouze W."/>
            <person name="Ilyukhin E."/>
        </authorList>
    </citation>
    <scope>NUCLEOTIDE SEQUENCE [LARGE SCALE GENOMIC DNA]</scope>
    <source>
        <strain evidence="3 4">M42-189</strain>
    </source>
</reference>
<evidence type="ECO:0000313" key="3">
    <source>
        <dbReference type="EMBL" id="KAL1610501.1"/>
    </source>
</evidence>
<sequence length="318" mass="34177">MNSANVQEGFTWRANPIATEEAIKVLKTALDNGVNLWNGAEFYGPADNNSLTLLEQYFSKYPEDAEKVVLSIKGAAGPQGMTPDGSPDAVRASVDNCINLLKGRKKIDLFEPGRIDPDTPLEVTLNVLEKEYLQAGKIGGIGLSEVKAATIREAAKITKVASVEAELSLFSTDIFENGVATATAELNIPLVAYSPMGRGFLTGQFKTLNDVPKDSLLRHFPRFQPDTFPINIQLAEQVAEIAKAKGVTPAQLAIGWTIAKGSGSPVVIPIPGATTSERVVENAKKVDLTEDELVELHETLKKFDIAGGRYPGFVPVEG</sequence>
<dbReference type="InterPro" id="IPR050791">
    <property type="entry name" value="Aldo-Keto_reductase"/>
</dbReference>
<dbReference type="PANTHER" id="PTHR43625">
    <property type="entry name" value="AFLATOXIN B1 ALDEHYDE REDUCTASE"/>
    <property type="match status" value="1"/>
</dbReference>